<protein>
    <submittedName>
        <fullName evidence="1">Uncharacterized protein</fullName>
    </submittedName>
</protein>
<comment type="caution">
    <text evidence="1">The sequence shown here is derived from an EMBL/GenBank/DDBJ whole genome shotgun (WGS) entry which is preliminary data.</text>
</comment>
<sequence length="79" mass="8815">MKFWGYTQEELAEAAEPQPKALIEITISATPSDLREIAKFLSSAADIIEAQGRDFEHEHFLSNATDAPRLIVFNPLALE</sequence>
<dbReference type="Proteomes" id="UP001576708">
    <property type="component" value="Unassembled WGS sequence"/>
</dbReference>
<reference evidence="1 2" key="1">
    <citation type="submission" date="2024-09" db="EMBL/GenBank/DDBJ databases">
        <authorList>
            <person name="Zhang Y."/>
        </authorList>
    </citation>
    <scope>NUCLEOTIDE SEQUENCE [LARGE SCALE GENOMIC DNA]</scope>
    <source>
        <strain evidence="1 2">ZJ318</strain>
    </source>
</reference>
<organism evidence="1 2">
    <name type="scientific">Shewanella mangrovisoli</name>
    <dbReference type="NCBI Taxonomy" id="2864211"/>
    <lineage>
        <taxon>Bacteria</taxon>
        <taxon>Pseudomonadati</taxon>
        <taxon>Pseudomonadota</taxon>
        <taxon>Gammaproteobacteria</taxon>
        <taxon>Alteromonadales</taxon>
        <taxon>Shewanellaceae</taxon>
        <taxon>Shewanella</taxon>
    </lineage>
</organism>
<evidence type="ECO:0000313" key="2">
    <source>
        <dbReference type="Proteomes" id="UP001576708"/>
    </source>
</evidence>
<keyword evidence="2" id="KW-1185">Reference proteome</keyword>
<gene>
    <name evidence="1" type="ORF">ACE02W_20015</name>
</gene>
<dbReference type="EMBL" id="JBHFGU010000010">
    <property type="protein sequence ID" value="MFB2622111.1"/>
    <property type="molecule type" value="Genomic_DNA"/>
</dbReference>
<name>A0ABV4VPJ3_9GAMM</name>
<dbReference type="RefSeq" id="WP_342202807.1">
    <property type="nucleotide sequence ID" value="NZ_JBCATE010000010.1"/>
</dbReference>
<evidence type="ECO:0000313" key="1">
    <source>
        <dbReference type="EMBL" id="MFB2622111.1"/>
    </source>
</evidence>
<proteinExistence type="predicted"/>
<accession>A0ABV4VPJ3</accession>